<evidence type="ECO:0000313" key="15">
    <source>
        <dbReference type="EMBL" id="EYU31990.1"/>
    </source>
</evidence>
<dbReference type="EMBL" id="KI630880">
    <property type="protein sequence ID" value="EYU31990.1"/>
    <property type="molecule type" value="Genomic_DNA"/>
</dbReference>
<evidence type="ECO:0000256" key="1">
    <source>
        <dbReference type="ARBA" id="ARBA00004935"/>
    </source>
</evidence>
<dbReference type="InterPro" id="IPR001509">
    <property type="entry name" value="Epimerase_deHydtase"/>
</dbReference>
<evidence type="ECO:0000256" key="12">
    <source>
        <dbReference type="ARBA" id="ARBA00048870"/>
    </source>
</evidence>
<evidence type="ECO:0000313" key="16">
    <source>
        <dbReference type="Proteomes" id="UP000030748"/>
    </source>
</evidence>
<accession>A0A022QZL7</accession>
<dbReference type="GO" id="GO:0045552">
    <property type="term" value="F:dihydroflavanol 4-reductase activity"/>
    <property type="evidence" value="ECO:0007669"/>
    <property type="project" value="UniProtKB-EC"/>
</dbReference>
<dbReference type="STRING" id="4155.A0A022QZL7"/>
<dbReference type="GO" id="GO:0047890">
    <property type="term" value="F:flavanone 4-reductase activity"/>
    <property type="evidence" value="ECO:0007669"/>
    <property type="project" value="UniProtKB-EC"/>
</dbReference>
<dbReference type="Gene3D" id="3.40.50.720">
    <property type="entry name" value="NAD(P)-binding Rossmann-like Domain"/>
    <property type="match status" value="1"/>
</dbReference>
<dbReference type="EC" id="1.1.1.219" evidence="8"/>
<reference evidence="15 16" key="1">
    <citation type="journal article" date="2013" name="Proc. Natl. Acad. Sci. U.S.A.">
        <title>Fine-scale variation in meiotic recombination in Mimulus inferred from population shotgun sequencing.</title>
        <authorList>
            <person name="Hellsten U."/>
            <person name="Wright K.M."/>
            <person name="Jenkins J."/>
            <person name="Shu S."/>
            <person name="Yuan Y."/>
            <person name="Wessler S.R."/>
            <person name="Schmutz J."/>
            <person name="Willis J.H."/>
            <person name="Rokhsar D.S."/>
        </authorList>
    </citation>
    <scope>NUCLEOTIDE SEQUENCE [LARGE SCALE GENOMIC DNA]</scope>
    <source>
        <strain evidence="16">cv. DUN x IM62</strain>
    </source>
</reference>
<evidence type="ECO:0000256" key="8">
    <source>
        <dbReference type="ARBA" id="ARBA00039057"/>
    </source>
</evidence>
<protein>
    <recommendedName>
        <fullName evidence="9">Dihydroflavonol 4-reductase</fullName>
        <ecNumber evidence="8">1.1.1.219</ecNumber>
        <ecNumber evidence="7">1.1.1.234</ecNumber>
    </recommendedName>
    <alternativeName>
        <fullName evidence="11">Dihydrokaempferol 4-reductase</fullName>
    </alternativeName>
    <alternativeName>
        <fullName evidence="10">Flavanone 4-reductase</fullName>
    </alternativeName>
</protein>
<dbReference type="SUPFAM" id="SSF51735">
    <property type="entry name" value="NAD(P)-binding Rossmann-fold domains"/>
    <property type="match status" value="1"/>
</dbReference>
<dbReference type="PANTHER" id="PTHR10366:SF563">
    <property type="entry name" value="CINNAMOYL-COA REDUCTASE 16"/>
    <property type="match status" value="1"/>
</dbReference>
<sequence length="249" mass="27359">GKRDVSFLTNLPGASERLQIFSADLDRPETFAAAIEGCVGVFHVAHPLDFEERETEEVKTKRVVAGLKGILQICARSETVRRVVYTSSISAAAFSYPAAGHIDEDTWTDVDFVRSSRAFGGAYFITKTLAERAAVDFAAELGLDLVSVNPTWTTGPFICSHLPYSVYVAMSLIFGDDGHYKHLKEASLVHIDDVARAHIHLMEYPGAKGRYILSGVTTRKLEETGFKYGNGLNEMFDGSIKCCKEKGLL</sequence>
<feature type="non-terminal residue" evidence="15">
    <location>
        <position position="1"/>
    </location>
</feature>
<dbReference type="InterPro" id="IPR036291">
    <property type="entry name" value="NAD(P)-bd_dom_sf"/>
</dbReference>
<feature type="domain" description="NAD-dependent epimerase/dehydratase" evidence="14">
    <location>
        <begin position="5"/>
        <end position="207"/>
    </location>
</feature>
<dbReference type="Proteomes" id="UP000030748">
    <property type="component" value="Unassembled WGS sequence"/>
</dbReference>
<dbReference type="Pfam" id="PF01370">
    <property type="entry name" value="Epimerase"/>
    <property type="match status" value="1"/>
</dbReference>
<dbReference type="GO" id="GO:0009813">
    <property type="term" value="P:flavonoid biosynthetic process"/>
    <property type="evidence" value="ECO:0007669"/>
    <property type="project" value="UniProtKB-KW"/>
</dbReference>
<evidence type="ECO:0000256" key="9">
    <source>
        <dbReference type="ARBA" id="ARBA00039963"/>
    </source>
</evidence>
<evidence type="ECO:0000256" key="10">
    <source>
        <dbReference type="ARBA" id="ARBA00042087"/>
    </source>
</evidence>
<evidence type="ECO:0000259" key="14">
    <source>
        <dbReference type="Pfam" id="PF01370"/>
    </source>
</evidence>
<comment type="catalytic activity">
    <reaction evidence="13">
        <text>a (2R,3S,4S)-leucoanthocyanidin + NADP(+) = a (2R,3R)-dihydroflavonol + NADPH + H(+)</text>
        <dbReference type="Rhea" id="RHEA:54444"/>
        <dbReference type="ChEBI" id="CHEBI:15378"/>
        <dbReference type="ChEBI" id="CHEBI:57783"/>
        <dbReference type="ChEBI" id="CHEBI:58349"/>
        <dbReference type="ChEBI" id="CHEBI:138176"/>
        <dbReference type="ChEBI" id="CHEBI:138188"/>
        <dbReference type="EC" id="1.1.1.219"/>
    </reaction>
</comment>
<dbReference type="EC" id="1.1.1.234" evidence="7"/>
<comment type="similarity">
    <text evidence="5">Belongs to the NAD(P)-dependent epimerase/dehydratase family. Dihydroflavonol-4-reductase subfamily.</text>
</comment>
<evidence type="ECO:0000256" key="2">
    <source>
        <dbReference type="ARBA" id="ARBA00022857"/>
    </source>
</evidence>
<comment type="catalytic activity">
    <reaction evidence="12">
        <text>(2S)-flavan-4-ol + NADP(+) = (2S)-flavanone + NADPH + H(+)</text>
        <dbReference type="Rhea" id="RHEA:11228"/>
        <dbReference type="ChEBI" id="CHEBI:15378"/>
        <dbReference type="ChEBI" id="CHEBI:15605"/>
        <dbReference type="ChEBI" id="CHEBI:15606"/>
        <dbReference type="ChEBI" id="CHEBI:57783"/>
        <dbReference type="ChEBI" id="CHEBI:58349"/>
        <dbReference type="EC" id="1.1.1.234"/>
    </reaction>
</comment>
<evidence type="ECO:0000256" key="4">
    <source>
        <dbReference type="ARBA" id="ARBA00023241"/>
    </source>
</evidence>
<proteinExistence type="inferred from homology"/>
<evidence type="ECO:0000256" key="11">
    <source>
        <dbReference type="ARBA" id="ARBA00042831"/>
    </source>
</evidence>
<evidence type="ECO:0000256" key="6">
    <source>
        <dbReference type="ARBA" id="ARBA00037100"/>
    </source>
</evidence>
<comment type="function">
    <text evidence="6">Bifunctional enzyme involved in flavonoid metabolism.</text>
</comment>
<gene>
    <name evidence="15" type="ORF">MIMGU_mgv1a0110321mg</name>
</gene>
<name>A0A022QZL7_ERYGU</name>
<dbReference type="PANTHER" id="PTHR10366">
    <property type="entry name" value="NAD DEPENDENT EPIMERASE/DEHYDRATASE"/>
    <property type="match status" value="1"/>
</dbReference>
<dbReference type="GO" id="GO:0016616">
    <property type="term" value="F:oxidoreductase activity, acting on the CH-OH group of donors, NAD or NADP as acceptor"/>
    <property type="evidence" value="ECO:0000318"/>
    <property type="project" value="GO_Central"/>
</dbReference>
<dbReference type="AlphaFoldDB" id="A0A022QZL7"/>
<keyword evidence="3" id="KW-0560">Oxidoreductase</keyword>
<dbReference type="InterPro" id="IPR050425">
    <property type="entry name" value="NAD(P)_dehydrat-like"/>
</dbReference>
<evidence type="ECO:0000256" key="13">
    <source>
        <dbReference type="ARBA" id="ARBA00049132"/>
    </source>
</evidence>
<organism evidence="15 16">
    <name type="scientific">Erythranthe guttata</name>
    <name type="common">Yellow monkey flower</name>
    <name type="synonym">Mimulus guttatus</name>
    <dbReference type="NCBI Taxonomy" id="4155"/>
    <lineage>
        <taxon>Eukaryota</taxon>
        <taxon>Viridiplantae</taxon>
        <taxon>Streptophyta</taxon>
        <taxon>Embryophyta</taxon>
        <taxon>Tracheophyta</taxon>
        <taxon>Spermatophyta</taxon>
        <taxon>Magnoliopsida</taxon>
        <taxon>eudicotyledons</taxon>
        <taxon>Gunneridae</taxon>
        <taxon>Pentapetalae</taxon>
        <taxon>asterids</taxon>
        <taxon>lamiids</taxon>
        <taxon>Lamiales</taxon>
        <taxon>Phrymaceae</taxon>
        <taxon>Erythranthe</taxon>
    </lineage>
</organism>
<keyword evidence="16" id="KW-1185">Reference proteome</keyword>
<dbReference type="FunFam" id="3.40.50.720:FF:000085">
    <property type="entry name" value="Dihydroflavonol reductase"/>
    <property type="match status" value="1"/>
</dbReference>
<evidence type="ECO:0000256" key="7">
    <source>
        <dbReference type="ARBA" id="ARBA00039055"/>
    </source>
</evidence>
<keyword evidence="4" id="KW-0284">Flavonoid biosynthesis</keyword>
<evidence type="ECO:0000256" key="5">
    <source>
        <dbReference type="ARBA" id="ARBA00023445"/>
    </source>
</evidence>
<keyword evidence="2" id="KW-0521">NADP</keyword>
<evidence type="ECO:0000256" key="3">
    <source>
        <dbReference type="ARBA" id="ARBA00023002"/>
    </source>
</evidence>
<comment type="pathway">
    <text evidence="1">Pigment biosynthesis; anthocyanin biosynthesis.</text>
</comment>